<dbReference type="Proteomes" id="UP000298111">
    <property type="component" value="Unassembled WGS sequence"/>
</dbReference>
<evidence type="ECO:0000313" key="1">
    <source>
        <dbReference type="EMBL" id="TGG89881.1"/>
    </source>
</evidence>
<sequence>MVLRGPAGKRDRTLAALKTAGIYAERSVRGPETIEAFFHGGDERPSPRFMDACAAHVAKALIGTDFAVAETGTISTAAASRRLACNRRTGEWLGAFIDTEAPERARAETLAHLAREHGIDVADIELRDPPEFRPPAS</sequence>
<dbReference type="AlphaFoldDB" id="A0A6C1CGI9"/>
<protein>
    <submittedName>
        <fullName evidence="1">Uncharacterized protein</fullName>
    </submittedName>
</protein>
<organism evidence="1 2">
    <name type="scientific">Streptomyces albus</name>
    <dbReference type="NCBI Taxonomy" id="1888"/>
    <lineage>
        <taxon>Bacteria</taxon>
        <taxon>Bacillati</taxon>
        <taxon>Actinomycetota</taxon>
        <taxon>Actinomycetes</taxon>
        <taxon>Kitasatosporales</taxon>
        <taxon>Streptomycetaceae</taxon>
        <taxon>Streptomyces</taxon>
    </lineage>
</organism>
<name>A0A6C1CGI9_9ACTN</name>
<evidence type="ECO:0000313" key="2">
    <source>
        <dbReference type="Proteomes" id="UP000298111"/>
    </source>
</evidence>
<proteinExistence type="predicted"/>
<accession>A0A6C1CGI9</accession>
<comment type="caution">
    <text evidence="1">The sequence shown here is derived from an EMBL/GenBank/DDBJ whole genome shotgun (WGS) entry which is preliminary data.</text>
</comment>
<reference evidence="1 2" key="1">
    <citation type="submission" date="2018-10" db="EMBL/GenBank/DDBJ databases">
        <title>Isolation of pseudouridimycin from Streptomyces albus DSM 40763.</title>
        <authorList>
            <person name="Rosenqvist P."/>
            <person name="Metsae-Ketelae M."/>
            <person name="Virta P."/>
        </authorList>
    </citation>
    <scope>NUCLEOTIDE SEQUENCE [LARGE SCALE GENOMIC DNA]</scope>
    <source>
        <strain evidence="1 2">DSM 40763</strain>
    </source>
</reference>
<dbReference type="EMBL" id="RCIY01000002">
    <property type="protein sequence ID" value="TGG89881.1"/>
    <property type="molecule type" value="Genomic_DNA"/>
</dbReference>
<gene>
    <name evidence="1" type="ORF">D8771_00850</name>
</gene>